<keyword evidence="6" id="KW-1185">Reference proteome</keyword>
<keyword evidence="1" id="KW-0175">Coiled coil</keyword>
<feature type="coiled-coil region" evidence="1">
    <location>
        <begin position="149"/>
        <end position="176"/>
    </location>
</feature>
<dbReference type="EMBL" id="JAYKXP010000046">
    <property type="protein sequence ID" value="KAK7037567.1"/>
    <property type="molecule type" value="Genomic_DNA"/>
</dbReference>
<evidence type="ECO:0000259" key="3">
    <source>
        <dbReference type="Pfam" id="PF13598"/>
    </source>
</evidence>
<evidence type="ECO:0000313" key="6">
    <source>
        <dbReference type="Proteomes" id="UP001383192"/>
    </source>
</evidence>
<dbReference type="Pfam" id="PF13600">
    <property type="entry name" value="DUF4140"/>
    <property type="match status" value="1"/>
</dbReference>
<dbReference type="NCBIfam" id="TIGR02231">
    <property type="entry name" value="mucoidy inhibitor MuiA family protein"/>
    <property type="match status" value="1"/>
</dbReference>
<dbReference type="Proteomes" id="UP001383192">
    <property type="component" value="Unassembled WGS sequence"/>
</dbReference>
<dbReference type="InterPro" id="IPR025554">
    <property type="entry name" value="DUF4140"/>
</dbReference>
<dbReference type="Pfam" id="PF13598">
    <property type="entry name" value="DUF4139"/>
    <property type="match status" value="1"/>
</dbReference>
<dbReference type="InterPro" id="IPR037291">
    <property type="entry name" value="DUF4139"/>
</dbReference>
<accession>A0AAW0CEZ8</accession>
<evidence type="ECO:0008006" key="7">
    <source>
        <dbReference type="Google" id="ProtNLM"/>
    </source>
</evidence>
<dbReference type="InterPro" id="IPR011935">
    <property type="entry name" value="CHP02231"/>
</dbReference>
<feature type="region of interest" description="Disordered" evidence="2">
    <location>
        <begin position="509"/>
        <end position="542"/>
    </location>
</feature>
<evidence type="ECO:0000259" key="4">
    <source>
        <dbReference type="Pfam" id="PF13600"/>
    </source>
</evidence>
<sequence>MSSQTLNLVSCQDGRIQSVSVYTGRAEVTRWFRFKVEEGQTQVNISGLPNVLERESVRVEGRGRAAIHDITICPVQPDDLVREDPTSPLLRELEGEEELLRNALHRNDLSKEALELYIKGALINLKNPQDIGSVVDGFNQVGGKVDEERLRITKRLDDVEQKMAAERQRILDADGEPLEIVPQDRRLRMQLGVGIFAEKKGKVELIVTYAVTSANWDAHYDIRVNTLTREDCVTLHYQAKITQNTGEAWENVELTLDTAKPSYNSKIPELVSWNLMEERVIHQPTVTIIPAQQAPEYELYRSRRRSRTPSMEYSSVSRSRRSRSRSPRRYRSSPPVQMPVMVTAPSVDKGNITATFRVPGTITIPGDGQAHSVSVAQLRLDANLTWITVPKADKKADILNASEYAFVPGNASIYVDGSFISKTTLPLVSPGERFDCALGLDPSIRVTYHPRTTKKASKSAFVFGQKTVTLAYSQRITVQNTKPSTAENIKVIDQVPVSQDERIGVRLISPGLTIPTPQKDGDKKKGVSSKDRESSIASNRRPSLTINGSSLKTLLSNTSEKGRHTGSVDVRVQWDGADKPTLMKWLWAKMGKSIGYVRFLRRGVRIWFWSGRYHILLA</sequence>
<reference evidence="5 6" key="1">
    <citation type="submission" date="2024-01" db="EMBL/GenBank/DDBJ databases">
        <title>A draft genome for a cacao thread blight-causing isolate of Paramarasmius palmivorus.</title>
        <authorList>
            <person name="Baruah I.K."/>
            <person name="Bukari Y."/>
            <person name="Amoako-Attah I."/>
            <person name="Meinhardt L.W."/>
            <person name="Bailey B.A."/>
            <person name="Cohen S.P."/>
        </authorList>
    </citation>
    <scope>NUCLEOTIDE SEQUENCE [LARGE SCALE GENOMIC DNA]</scope>
    <source>
        <strain evidence="5 6">GH-12</strain>
    </source>
</reference>
<feature type="compositionally biased region" description="Basic residues" evidence="2">
    <location>
        <begin position="318"/>
        <end position="331"/>
    </location>
</feature>
<dbReference type="PANTHER" id="PTHR31005:SF8">
    <property type="entry name" value="DUF4139 DOMAIN-CONTAINING PROTEIN"/>
    <property type="match status" value="1"/>
</dbReference>
<evidence type="ECO:0000313" key="5">
    <source>
        <dbReference type="EMBL" id="KAK7037567.1"/>
    </source>
</evidence>
<feature type="region of interest" description="Disordered" evidence="2">
    <location>
        <begin position="299"/>
        <end position="336"/>
    </location>
</feature>
<feature type="domain" description="DUF4140" evidence="4">
    <location>
        <begin position="19"/>
        <end position="118"/>
    </location>
</feature>
<feature type="domain" description="DUF4139" evidence="3">
    <location>
        <begin position="207"/>
        <end position="510"/>
    </location>
</feature>
<protein>
    <recommendedName>
        <fullName evidence="7">Mucoidy inhibitor A</fullName>
    </recommendedName>
</protein>
<name>A0AAW0CEZ8_9AGAR</name>
<comment type="caution">
    <text evidence="5">The sequence shown here is derived from an EMBL/GenBank/DDBJ whole genome shotgun (WGS) entry which is preliminary data.</text>
</comment>
<organism evidence="5 6">
    <name type="scientific">Paramarasmius palmivorus</name>
    <dbReference type="NCBI Taxonomy" id="297713"/>
    <lineage>
        <taxon>Eukaryota</taxon>
        <taxon>Fungi</taxon>
        <taxon>Dikarya</taxon>
        <taxon>Basidiomycota</taxon>
        <taxon>Agaricomycotina</taxon>
        <taxon>Agaricomycetes</taxon>
        <taxon>Agaricomycetidae</taxon>
        <taxon>Agaricales</taxon>
        <taxon>Marasmiineae</taxon>
        <taxon>Marasmiaceae</taxon>
        <taxon>Paramarasmius</taxon>
    </lineage>
</organism>
<dbReference type="AlphaFoldDB" id="A0AAW0CEZ8"/>
<proteinExistence type="predicted"/>
<gene>
    <name evidence="5" type="ORF">VNI00_011059</name>
</gene>
<evidence type="ECO:0000256" key="2">
    <source>
        <dbReference type="SAM" id="MobiDB-lite"/>
    </source>
</evidence>
<evidence type="ECO:0000256" key="1">
    <source>
        <dbReference type="SAM" id="Coils"/>
    </source>
</evidence>
<dbReference type="PANTHER" id="PTHR31005">
    <property type="entry name" value="DUF4139 DOMAIN-CONTAINING PROTEIN"/>
    <property type="match status" value="1"/>
</dbReference>
<feature type="compositionally biased region" description="Basic and acidic residues" evidence="2">
    <location>
        <begin position="519"/>
        <end position="534"/>
    </location>
</feature>